<evidence type="ECO:0000313" key="1">
    <source>
        <dbReference type="EMBL" id="JAH27545.1"/>
    </source>
</evidence>
<dbReference type="EMBL" id="GBXM01081032">
    <property type="protein sequence ID" value="JAH27545.1"/>
    <property type="molecule type" value="Transcribed_RNA"/>
</dbReference>
<name>A0A0E9RGF6_ANGAN</name>
<reference evidence="1" key="1">
    <citation type="submission" date="2014-11" db="EMBL/GenBank/DDBJ databases">
        <authorList>
            <person name="Amaro Gonzalez C."/>
        </authorList>
    </citation>
    <scope>NUCLEOTIDE SEQUENCE</scope>
</reference>
<organism evidence="1">
    <name type="scientific">Anguilla anguilla</name>
    <name type="common">European freshwater eel</name>
    <name type="synonym">Muraena anguilla</name>
    <dbReference type="NCBI Taxonomy" id="7936"/>
    <lineage>
        <taxon>Eukaryota</taxon>
        <taxon>Metazoa</taxon>
        <taxon>Chordata</taxon>
        <taxon>Craniata</taxon>
        <taxon>Vertebrata</taxon>
        <taxon>Euteleostomi</taxon>
        <taxon>Actinopterygii</taxon>
        <taxon>Neopterygii</taxon>
        <taxon>Teleostei</taxon>
        <taxon>Anguilliformes</taxon>
        <taxon>Anguillidae</taxon>
        <taxon>Anguilla</taxon>
    </lineage>
</organism>
<dbReference type="AlphaFoldDB" id="A0A0E9RGF6"/>
<reference evidence="1" key="2">
    <citation type="journal article" date="2015" name="Fish Shellfish Immunol.">
        <title>Early steps in the European eel (Anguilla anguilla)-Vibrio vulnificus interaction in the gills: Role of the RtxA13 toxin.</title>
        <authorList>
            <person name="Callol A."/>
            <person name="Pajuelo D."/>
            <person name="Ebbesson L."/>
            <person name="Teles M."/>
            <person name="MacKenzie S."/>
            <person name="Amaro C."/>
        </authorList>
    </citation>
    <scope>NUCLEOTIDE SEQUENCE</scope>
</reference>
<sequence length="35" mass="4001">MATGFYLHRVSFVSVSHCAFRMKGKNKPTTQKNEV</sequence>
<accession>A0A0E9RGF6</accession>
<proteinExistence type="predicted"/>
<protein>
    <submittedName>
        <fullName evidence="1">Uncharacterized protein</fullName>
    </submittedName>
</protein>